<sequence>MKHLTILCVCITLLIGIRAHATSNAGDSPAPNSTDTPHEATLLANSHVFKTNDGVRLWYREAGQPNGTPVVFLHGGPGEGSQTFARYVGPELEPHLRMIYLDQRGSGRSQRPKNSSAYSINRMVLDIEELRLQLGAQRIDIIAHSFGTILALEYAARYPEHVSRLVLASTANDMPALMDSQCTRLASSDPVAYTRAVKAAAGKTFPHCNPFKAYPDQREQAYIDRNMFPDERVARVVEEVDSADGLGNSGESARALLNNGLTRYRFVKFARISMPVLIIAGELDFQTPVEEQRTLTRNLQQATLLVYPASGHFMFVEQPARFGRDVDHFLAEH</sequence>
<dbReference type="Gene3D" id="3.40.50.1820">
    <property type="entry name" value="alpha/beta hydrolase"/>
    <property type="match status" value="1"/>
</dbReference>
<organism evidence="5 6">
    <name type="scientific">Paraburkholderia acidicola</name>
    <dbReference type="NCBI Taxonomy" id="1912599"/>
    <lineage>
        <taxon>Bacteria</taxon>
        <taxon>Pseudomonadati</taxon>
        <taxon>Pseudomonadota</taxon>
        <taxon>Betaproteobacteria</taxon>
        <taxon>Burkholderiales</taxon>
        <taxon>Burkholderiaceae</taxon>
        <taxon>Paraburkholderia</taxon>
    </lineage>
</organism>
<dbReference type="RefSeq" id="WP_096721554.1">
    <property type="nucleotide sequence ID" value="NZ_MTZV01000004.1"/>
</dbReference>
<dbReference type="AlphaFoldDB" id="A0A2A4F0L5"/>
<protein>
    <recommendedName>
        <fullName evidence="4">AB hydrolase-1 domain-containing protein</fullName>
    </recommendedName>
</protein>
<gene>
    <name evidence="5" type="ORF">BWP39_15465</name>
</gene>
<dbReference type="GO" id="GO:0008233">
    <property type="term" value="F:peptidase activity"/>
    <property type="evidence" value="ECO:0007669"/>
    <property type="project" value="InterPro"/>
</dbReference>
<evidence type="ECO:0000256" key="3">
    <source>
        <dbReference type="SAM" id="SignalP"/>
    </source>
</evidence>
<dbReference type="PRINTS" id="PR00111">
    <property type="entry name" value="ABHYDROLASE"/>
</dbReference>
<feature type="signal peptide" evidence="3">
    <location>
        <begin position="1"/>
        <end position="21"/>
    </location>
</feature>
<dbReference type="OrthoDB" id="5380819at2"/>
<feature type="chain" id="PRO_5012155631" description="AB hydrolase-1 domain-containing protein" evidence="3">
    <location>
        <begin position="22"/>
        <end position="333"/>
    </location>
</feature>
<accession>A0A2A4F0L5</accession>
<name>A0A2A4F0L5_9BURK</name>
<dbReference type="InterPro" id="IPR000073">
    <property type="entry name" value="AB_hydrolase_1"/>
</dbReference>
<keyword evidence="2" id="KW-0378">Hydrolase</keyword>
<evidence type="ECO:0000256" key="1">
    <source>
        <dbReference type="ARBA" id="ARBA00010088"/>
    </source>
</evidence>
<dbReference type="SUPFAM" id="SSF53474">
    <property type="entry name" value="alpha/beta-Hydrolases"/>
    <property type="match status" value="1"/>
</dbReference>
<reference evidence="5 6" key="1">
    <citation type="submission" date="2017-01" db="EMBL/GenBank/DDBJ databases">
        <title>Whole-Genome Shotgun Sequencing of Two beta-Proteobacterial Species in Search of the Bulgecin Biosynthetic Cluster.</title>
        <authorList>
            <person name="Horsman M.E."/>
            <person name="Marous D.R."/>
            <person name="Li R."/>
            <person name="Oliver R.A."/>
            <person name="Byun B."/>
            <person name="Emrich S.J."/>
            <person name="Boggess B."/>
            <person name="Townsend C.A."/>
            <person name="Mobashery S."/>
        </authorList>
    </citation>
    <scope>NUCLEOTIDE SEQUENCE [LARGE SCALE GENOMIC DNA]</scope>
    <source>
        <strain evidence="5 6">ATCC 31363</strain>
    </source>
</reference>
<proteinExistence type="inferred from homology"/>
<dbReference type="EMBL" id="MTZV01000004">
    <property type="protein sequence ID" value="PCE25926.1"/>
    <property type="molecule type" value="Genomic_DNA"/>
</dbReference>
<dbReference type="Proteomes" id="UP000218022">
    <property type="component" value="Unassembled WGS sequence"/>
</dbReference>
<dbReference type="Pfam" id="PF00561">
    <property type="entry name" value="Abhydrolase_1"/>
    <property type="match status" value="1"/>
</dbReference>
<dbReference type="PANTHER" id="PTHR43798:SF33">
    <property type="entry name" value="HYDROLASE, PUTATIVE (AFU_ORTHOLOGUE AFUA_2G14860)-RELATED"/>
    <property type="match status" value="1"/>
</dbReference>
<evidence type="ECO:0000259" key="4">
    <source>
        <dbReference type="Pfam" id="PF00561"/>
    </source>
</evidence>
<dbReference type="InterPro" id="IPR050266">
    <property type="entry name" value="AB_hydrolase_sf"/>
</dbReference>
<keyword evidence="3" id="KW-0732">Signal</keyword>
<dbReference type="InterPro" id="IPR002410">
    <property type="entry name" value="Peptidase_S33"/>
</dbReference>
<comment type="similarity">
    <text evidence="1">Belongs to the peptidase S33 family.</text>
</comment>
<evidence type="ECO:0000313" key="5">
    <source>
        <dbReference type="EMBL" id="PCE25926.1"/>
    </source>
</evidence>
<evidence type="ECO:0000256" key="2">
    <source>
        <dbReference type="ARBA" id="ARBA00022801"/>
    </source>
</evidence>
<dbReference type="GO" id="GO:0006508">
    <property type="term" value="P:proteolysis"/>
    <property type="evidence" value="ECO:0007669"/>
    <property type="project" value="InterPro"/>
</dbReference>
<comment type="caution">
    <text evidence="5">The sequence shown here is derived from an EMBL/GenBank/DDBJ whole genome shotgun (WGS) entry which is preliminary data.</text>
</comment>
<dbReference type="PRINTS" id="PR00793">
    <property type="entry name" value="PROAMNOPTASE"/>
</dbReference>
<dbReference type="PANTHER" id="PTHR43798">
    <property type="entry name" value="MONOACYLGLYCEROL LIPASE"/>
    <property type="match status" value="1"/>
</dbReference>
<dbReference type="GO" id="GO:0016020">
    <property type="term" value="C:membrane"/>
    <property type="evidence" value="ECO:0007669"/>
    <property type="project" value="TreeGrafter"/>
</dbReference>
<evidence type="ECO:0000313" key="6">
    <source>
        <dbReference type="Proteomes" id="UP000218022"/>
    </source>
</evidence>
<dbReference type="InterPro" id="IPR029058">
    <property type="entry name" value="AB_hydrolase_fold"/>
</dbReference>
<feature type="domain" description="AB hydrolase-1" evidence="4">
    <location>
        <begin position="69"/>
        <end position="318"/>
    </location>
</feature>